<dbReference type="Pfam" id="PF01535">
    <property type="entry name" value="PPR"/>
    <property type="match status" value="3"/>
</dbReference>
<dbReference type="PROSITE" id="PS51375">
    <property type="entry name" value="PPR"/>
    <property type="match status" value="2"/>
</dbReference>
<dbReference type="GO" id="GO:0009451">
    <property type="term" value="P:RNA modification"/>
    <property type="evidence" value="ECO:0007669"/>
    <property type="project" value="InterPro"/>
</dbReference>
<dbReference type="InterPro" id="IPR002885">
    <property type="entry name" value="PPR_rpt"/>
</dbReference>
<reference evidence="3 4" key="1">
    <citation type="submission" date="2023-12" db="EMBL/GenBank/DDBJ databases">
        <title>A high-quality genome assembly for Dillenia turbinata (Dilleniales).</title>
        <authorList>
            <person name="Chanderbali A."/>
        </authorList>
    </citation>
    <scope>NUCLEOTIDE SEQUENCE [LARGE SCALE GENOMIC DNA]</scope>
    <source>
        <strain evidence="3">LSX21</strain>
        <tissue evidence="3">Leaf</tissue>
    </source>
</reference>
<dbReference type="Gene3D" id="1.25.40.10">
    <property type="entry name" value="Tetratricopeptide repeat domain"/>
    <property type="match status" value="3"/>
</dbReference>
<protein>
    <submittedName>
        <fullName evidence="3">Pentatricopeptide repeat</fullName>
    </submittedName>
</protein>
<dbReference type="FunFam" id="1.25.40.10:FF:000442">
    <property type="entry name" value="Pentatricopeptide repeat-containing protein At3g49710"/>
    <property type="match status" value="1"/>
</dbReference>
<dbReference type="Pfam" id="PF12854">
    <property type="entry name" value="PPR_1"/>
    <property type="match status" value="1"/>
</dbReference>
<dbReference type="PANTHER" id="PTHR47926:SF414">
    <property type="entry name" value="PENTATRICOPEPTIDE REPEAT-CONTAINING PROTEIN DOT4, CHLOROPLASTIC-LIKE"/>
    <property type="match status" value="1"/>
</dbReference>
<feature type="repeat" description="PPR" evidence="2">
    <location>
        <begin position="150"/>
        <end position="184"/>
    </location>
</feature>
<dbReference type="EMBL" id="JBAMMX010000013">
    <property type="protein sequence ID" value="KAK6928714.1"/>
    <property type="molecule type" value="Genomic_DNA"/>
</dbReference>
<evidence type="ECO:0000256" key="2">
    <source>
        <dbReference type="PROSITE-ProRule" id="PRU00708"/>
    </source>
</evidence>
<dbReference type="Pfam" id="PF13041">
    <property type="entry name" value="PPR_2"/>
    <property type="match status" value="1"/>
</dbReference>
<proteinExistence type="predicted"/>
<dbReference type="GO" id="GO:0003723">
    <property type="term" value="F:RNA binding"/>
    <property type="evidence" value="ECO:0007669"/>
    <property type="project" value="InterPro"/>
</dbReference>
<dbReference type="InterPro" id="IPR046960">
    <property type="entry name" value="PPR_At4g14850-like_plant"/>
</dbReference>
<dbReference type="AlphaFoldDB" id="A0AAN8VBW0"/>
<comment type="caution">
    <text evidence="3">The sequence shown here is derived from an EMBL/GenBank/DDBJ whole genome shotgun (WGS) entry which is preliminary data.</text>
</comment>
<dbReference type="PANTHER" id="PTHR47926">
    <property type="entry name" value="PENTATRICOPEPTIDE REPEAT-CONTAINING PROTEIN"/>
    <property type="match status" value="1"/>
</dbReference>
<evidence type="ECO:0000256" key="1">
    <source>
        <dbReference type="ARBA" id="ARBA00022737"/>
    </source>
</evidence>
<feature type="repeat" description="PPR" evidence="2">
    <location>
        <begin position="254"/>
        <end position="288"/>
    </location>
</feature>
<dbReference type="NCBIfam" id="TIGR00756">
    <property type="entry name" value="PPR"/>
    <property type="match status" value="4"/>
</dbReference>
<dbReference type="InterPro" id="IPR011990">
    <property type="entry name" value="TPR-like_helical_dom_sf"/>
</dbReference>
<gene>
    <name evidence="3" type="ORF">RJ641_004919</name>
</gene>
<dbReference type="Proteomes" id="UP001370490">
    <property type="component" value="Unassembled WGS sequence"/>
</dbReference>
<organism evidence="3 4">
    <name type="scientific">Dillenia turbinata</name>
    <dbReference type="NCBI Taxonomy" id="194707"/>
    <lineage>
        <taxon>Eukaryota</taxon>
        <taxon>Viridiplantae</taxon>
        <taxon>Streptophyta</taxon>
        <taxon>Embryophyta</taxon>
        <taxon>Tracheophyta</taxon>
        <taxon>Spermatophyta</taxon>
        <taxon>Magnoliopsida</taxon>
        <taxon>eudicotyledons</taxon>
        <taxon>Gunneridae</taxon>
        <taxon>Pentapetalae</taxon>
        <taxon>Dilleniales</taxon>
        <taxon>Dilleniaceae</taxon>
        <taxon>Dillenia</taxon>
    </lineage>
</organism>
<keyword evidence="4" id="KW-1185">Reference proteome</keyword>
<sequence>MGRAVLKTMKKILILSPNSSSLFLPLNSLSSSSSPTRLIKPHFQKSFFKSNPEENKFEETIAILCQQNRLREAIQLLDNVNQLPASTYLTPLQLCLQRKSLLDGQMVHIYVKNFDFKPGIFISNCIIGMYVKCDCLVHAIQVFDEMVERDLCSWNTIIKGYAKAGKIEEACKLFDEIPERDSFSWTAMVSCYVKHDMAEESLELFREVGTGNVISTVSSVLAASSAMQCLRCMRGKCWSLDEAQRVFDRTLERDVVSWTAMIDRYLEDGRKEEGFALFSDLLRSGIRLNEFMFAGLLNTCADHAVENLGREVHAHMVHLGFDPVSFSASALVHMHSKCGNVDCAKRVFIEMPKPDLVSWTSLIAGYAQNGEPNNAFECLSCY</sequence>
<keyword evidence="1" id="KW-0677">Repeat</keyword>
<name>A0AAN8VBW0_9MAGN</name>
<evidence type="ECO:0000313" key="3">
    <source>
        <dbReference type="EMBL" id="KAK6928714.1"/>
    </source>
</evidence>
<evidence type="ECO:0000313" key="4">
    <source>
        <dbReference type="Proteomes" id="UP001370490"/>
    </source>
</evidence>
<accession>A0AAN8VBW0</accession>